<dbReference type="InterPro" id="IPR015414">
    <property type="entry name" value="TMEM64"/>
</dbReference>
<dbReference type="RefSeq" id="WP_204890658.1">
    <property type="nucleotide sequence ID" value="NZ_JBHUFW010000011.1"/>
</dbReference>
<feature type="transmembrane region" description="Helical" evidence="6">
    <location>
        <begin position="128"/>
        <end position="147"/>
    </location>
</feature>
<keyword evidence="4 6" id="KW-1133">Transmembrane helix</keyword>
<keyword evidence="5 6" id="KW-0472">Membrane</keyword>
<comment type="similarity">
    <text evidence="6">Belongs to the TVP38/TMEM64 family.</text>
</comment>
<keyword evidence="3 6" id="KW-0812">Transmembrane</keyword>
<dbReference type="Pfam" id="PF09335">
    <property type="entry name" value="VTT_dom"/>
    <property type="match status" value="1"/>
</dbReference>
<feature type="transmembrane region" description="Helical" evidence="6">
    <location>
        <begin position="32"/>
        <end position="51"/>
    </location>
</feature>
<dbReference type="PANTHER" id="PTHR12677">
    <property type="entry name" value="GOLGI APPARATUS MEMBRANE PROTEIN TVP38-RELATED"/>
    <property type="match status" value="1"/>
</dbReference>
<protein>
    <recommendedName>
        <fullName evidence="6">TVP38/TMEM64 family membrane protein</fullName>
    </recommendedName>
</protein>
<feature type="transmembrane region" description="Helical" evidence="6">
    <location>
        <begin position="58"/>
        <end position="76"/>
    </location>
</feature>
<name>A0ABW4QKX8_9BACL</name>
<proteinExistence type="inferred from homology"/>
<organism evidence="8 9">
    <name type="scientific">Planococcus chinensis</name>
    <dbReference type="NCBI Taxonomy" id="272917"/>
    <lineage>
        <taxon>Bacteria</taxon>
        <taxon>Bacillati</taxon>
        <taxon>Bacillota</taxon>
        <taxon>Bacilli</taxon>
        <taxon>Bacillales</taxon>
        <taxon>Caryophanaceae</taxon>
        <taxon>Planococcus</taxon>
    </lineage>
</organism>
<evidence type="ECO:0000259" key="7">
    <source>
        <dbReference type="Pfam" id="PF09335"/>
    </source>
</evidence>
<dbReference type="EMBL" id="JBHUFW010000011">
    <property type="protein sequence ID" value="MFD1864282.1"/>
    <property type="molecule type" value="Genomic_DNA"/>
</dbReference>
<feature type="transmembrane region" description="Helical" evidence="6">
    <location>
        <begin position="7"/>
        <end position="26"/>
    </location>
</feature>
<dbReference type="PANTHER" id="PTHR12677:SF59">
    <property type="entry name" value="GOLGI APPARATUS MEMBRANE PROTEIN TVP38-RELATED"/>
    <property type="match status" value="1"/>
</dbReference>
<evidence type="ECO:0000313" key="8">
    <source>
        <dbReference type="EMBL" id="MFD1864282.1"/>
    </source>
</evidence>
<dbReference type="InterPro" id="IPR032816">
    <property type="entry name" value="VTT_dom"/>
</dbReference>
<evidence type="ECO:0000256" key="5">
    <source>
        <dbReference type="ARBA" id="ARBA00023136"/>
    </source>
</evidence>
<sequence length="192" mass="22359">MENFLLDVEMFIISMGWLAPPLFILLHILRPVFFLPVIVVCIAGGVLFGFWQGALYNFIGLGSMNLIFYLIIRHMPKFEAKMNKLKNKLLPDRNLSIAQVMILRIMPFVHFHLLSFYLMEMTKNFKEYMYYALLGVLLPSILYTGFGDVITNLPWYLTLLMFAVLALLYSLLNKIHQVRLPFGEQNKHNHSP</sequence>
<evidence type="ECO:0000256" key="6">
    <source>
        <dbReference type="RuleBase" id="RU366058"/>
    </source>
</evidence>
<evidence type="ECO:0000256" key="3">
    <source>
        <dbReference type="ARBA" id="ARBA00022692"/>
    </source>
</evidence>
<accession>A0ABW4QKX8</accession>
<keyword evidence="2 6" id="KW-1003">Cell membrane</keyword>
<comment type="caution">
    <text evidence="8">The sequence shown here is derived from an EMBL/GenBank/DDBJ whole genome shotgun (WGS) entry which is preliminary data.</text>
</comment>
<evidence type="ECO:0000256" key="4">
    <source>
        <dbReference type="ARBA" id="ARBA00022989"/>
    </source>
</evidence>
<evidence type="ECO:0000256" key="1">
    <source>
        <dbReference type="ARBA" id="ARBA00004651"/>
    </source>
</evidence>
<keyword evidence="9" id="KW-1185">Reference proteome</keyword>
<feature type="transmembrane region" description="Helical" evidence="6">
    <location>
        <begin position="96"/>
        <end position="116"/>
    </location>
</feature>
<dbReference type="Proteomes" id="UP001597273">
    <property type="component" value="Unassembled WGS sequence"/>
</dbReference>
<feature type="domain" description="VTT" evidence="7">
    <location>
        <begin position="36"/>
        <end position="148"/>
    </location>
</feature>
<evidence type="ECO:0000313" key="9">
    <source>
        <dbReference type="Proteomes" id="UP001597273"/>
    </source>
</evidence>
<feature type="transmembrane region" description="Helical" evidence="6">
    <location>
        <begin position="153"/>
        <end position="172"/>
    </location>
</feature>
<reference evidence="9" key="1">
    <citation type="journal article" date="2019" name="Int. J. Syst. Evol. Microbiol.">
        <title>The Global Catalogue of Microorganisms (GCM) 10K type strain sequencing project: providing services to taxonomists for standard genome sequencing and annotation.</title>
        <authorList>
            <consortium name="The Broad Institute Genomics Platform"/>
            <consortium name="The Broad Institute Genome Sequencing Center for Infectious Disease"/>
            <person name="Wu L."/>
            <person name="Ma J."/>
        </authorList>
    </citation>
    <scope>NUCLEOTIDE SEQUENCE [LARGE SCALE GENOMIC DNA]</scope>
    <source>
        <strain evidence="9">CGMCC 1.15475</strain>
    </source>
</reference>
<evidence type="ECO:0000256" key="2">
    <source>
        <dbReference type="ARBA" id="ARBA00022475"/>
    </source>
</evidence>
<comment type="subcellular location">
    <subcellularLocation>
        <location evidence="1 6">Cell membrane</location>
        <topology evidence="1 6">Multi-pass membrane protein</topology>
    </subcellularLocation>
</comment>
<gene>
    <name evidence="8" type="ORF">ACFSDB_15340</name>
</gene>